<dbReference type="EMBL" id="BGPR01002752">
    <property type="protein sequence ID" value="GBM78439.1"/>
    <property type="molecule type" value="Genomic_DNA"/>
</dbReference>
<sequence length="116" mass="13226">MADRDKKFPFPEISAKRNIPLPSNRPTRQRWPSRKVSSLGQKGSMFETRFHRRSAVYGACCTLIIRSGQTSSRWCGVEVWRGDASSGCRPRHLTVVQNCEIRPKIALVLLQNETLI</sequence>
<organism evidence="2 3">
    <name type="scientific">Araneus ventricosus</name>
    <name type="common">Orbweaver spider</name>
    <name type="synonym">Epeira ventricosa</name>
    <dbReference type="NCBI Taxonomy" id="182803"/>
    <lineage>
        <taxon>Eukaryota</taxon>
        <taxon>Metazoa</taxon>
        <taxon>Ecdysozoa</taxon>
        <taxon>Arthropoda</taxon>
        <taxon>Chelicerata</taxon>
        <taxon>Arachnida</taxon>
        <taxon>Araneae</taxon>
        <taxon>Araneomorphae</taxon>
        <taxon>Entelegynae</taxon>
        <taxon>Araneoidea</taxon>
        <taxon>Araneidae</taxon>
        <taxon>Araneus</taxon>
    </lineage>
</organism>
<protein>
    <submittedName>
        <fullName evidence="2">Uncharacterized protein</fullName>
    </submittedName>
</protein>
<dbReference type="AlphaFoldDB" id="A0A4Y2IMM0"/>
<reference evidence="2 3" key="1">
    <citation type="journal article" date="2019" name="Sci. Rep.">
        <title>Orb-weaving spider Araneus ventricosus genome elucidates the spidroin gene catalogue.</title>
        <authorList>
            <person name="Kono N."/>
            <person name="Nakamura H."/>
            <person name="Ohtoshi R."/>
            <person name="Moran D.A.P."/>
            <person name="Shinohara A."/>
            <person name="Yoshida Y."/>
            <person name="Fujiwara M."/>
            <person name="Mori M."/>
            <person name="Tomita M."/>
            <person name="Arakawa K."/>
        </authorList>
    </citation>
    <scope>NUCLEOTIDE SEQUENCE [LARGE SCALE GENOMIC DNA]</scope>
</reference>
<evidence type="ECO:0000256" key="1">
    <source>
        <dbReference type="SAM" id="MobiDB-lite"/>
    </source>
</evidence>
<evidence type="ECO:0000313" key="3">
    <source>
        <dbReference type="Proteomes" id="UP000499080"/>
    </source>
</evidence>
<gene>
    <name evidence="2" type="ORF">AVEN_96774_1</name>
</gene>
<comment type="caution">
    <text evidence="2">The sequence shown here is derived from an EMBL/GenBank/DDBJ whole genome shotgun (WGS) entry which is preliminary data.</text>
</comment>
<name>A0A4Y2IMM0_ARAVE</name>
<dbReference type="Proteomes" id="UP000499080">
    <property type="component" value="Unassembled WGS sequence"/>
</dbReference>
<feature type="region of interest" description="Disordered" evidence="1">
    <location>
        <begin position="1"/>
        <end position="39"/>
    </location>
</feature>
<evidence type="ECO:0000313" key="2">
    <source>
        <dbReference type="EMBL" id="GBM78439.1"/>
    </source>
</evidence>
<proteinExistence type="predicted"/>
<accession>A0A4Y2IMM0</accession>
<keyword evidence="3" id="KW-1185">Reference proteome</keyword>